<dbReference type="Gene3D" id="3.55.50.30">
    <property type="match status" value="1"/>
</dbReference>
<reference evidence="4" key="1">
    <citation type="submission" date="2022-01" db="EMBL/GenBank/DDBJ databases">
        <title>Genome sequencing of Zunongwangia sp. M21534 genome.</title>
        <authorList>
            <person name="Chen Y."/>
            <person name="Dong C."/>
            <person name="Shao Z."/>
        </authorList>
    </citation>
    <scope>NUCLEOTIDE SEQUENCE</scope>
    <source>
        <strain evidence="4">MCCC M21534</strain>
    </source>
</reference>
<keyword evidence="5" id="KW-1185">Reference proteome</keyword>
<comment type="caution">
    <text evidence="4">The sequence shown here is derived from an EMBL/GenBank/DDBJ whole genome shotgun (WGS) entry which is preliminary data.</text>
</comment>
<dbReference type="PANTHER" id="PTHR30273:SF2">
    <property type="entry name" value="PROTEIN FECR"/>
    <property type="match status" value="1"/>
</dbReference>
<organism evidence="4 5">
    <name type="scientific">Zunongwangia pacifica</name>
    <dbReference type="NCBI Taxonomy" id="2911062"/>
    <lineage>
        <taxon>Bacteria</taxon>
        <taxon>Pseudomonadati</taxon>
        <taxon>Bacteroidota</taxon>
        <taxon>Flavobacteriia</taxon>
        <taxon>Flavobacteriales</taxon>
        <taxon>Flavobacteriaceae</taxon>
        <taxon>Zunongwangia</taxon>
    </lineage>
</organism>
<sequence length="384" mass="44211">MEDKETELSLLRYLNGAAKKDDLAILNEWIKDPKNNKEFRQYLKTHFAIYLGMNDQDVSKMKNNLIEQIRADKNRERKHKRMVFLKYAAVFILLLACVHFYRDQIFIEYQNENVVVGDDKIILENADGNIEVLDNDKQISIKDKNGFVIGKQVGDELVYTKNDSKNEIAYNTLKIPYGKQLKVVLSDGSEVMLNSGSTFKYPVNFIKGKNRKVFLEGEAFFEVAKDSLHPFIVSANDLDIKVLGTEFNVLNYSEDINTEVVLVGGSVVLNSPGYVKNEVKLSPGQKGTFLKEDKNIGVEEVNVSLYTGWVDGIVVFRETTFENITKKLERHFNIKINNTNSKIAKEKFNATIDLKKENINQILEYFKKIYEIEYEVKNNEVIIK</sequence>
<dbReference type="PIRSF" id="PIRSF018266">
    <property type="entry name" value="FecR"/>
    <property type="match status" value="1"/>
</dbReference>
<dbReference type="PANTHER" id="PTHR30273">
    <property type="entry name" value="PERIPLASMIC SIGNAL SENSOR AND SIGMA FACTOR ACTIVATOR FECR-RELATED"/>
    <property type="match status" value="1"/>
</dbReference>
<proteinExistence type="predicted"/>
<feature type="domain" description="FecR protein" evidence="2">
    <location>
        <begin position="174"/>
        <end position="267"/>
    </location>
</feature>
<accession>A0A9X2CLY9</accession>
<keyword evidence="1" id="KW-1133">Transmembrane helix</keyword>
<feature type="domain" description="Protein FecR C-terminal" evidence="3">
    <location>
        <begin position="314"/>
        <end position="383"/>
    </location>
</feature>
<protein>
    <submittedName>
        <fullName evidence="4">FecR family protein</fullName>
    </submittedName>
</protein>
<dbReference type="Gene3D" id="2.60.120.1440">
    <property type="match status" value="1"/>
</dbReference>
<dbReference type="InterPro" id="IPR032508">
    <property type="entry name" value="FecR_C"/>
</dbReference>
<evidence type="ECO:0000259" key="3">
    <source>
        <dbReference type="Pfam" id="PF16344"/>
    </source>
</evidence>
<evidence type="ECO:0000256" key="1">
    <source>
        <dbReference type="SAM" id="Phobius"/>
    </source>
</evidence>
<keyword evidence="1" id="KW-0472">Membrane</keyword>
<evidence type="ECO:0000313" key="4">
    <source>
        <dbReference type="EMBL" id="MCL6220561.1"/>
    </source>
</evidence>
<dbReference type="GO" id="GO:0016989">
    <property type="term" value="F:sigma factor antagonist activity"/>
    <property type="evidence" value="ECO:0007669"/>
    <property type="project" value="TreeGrafter"/>
</dbReference>
<keyword evidence="1" id="KW-0812">Transmembrane</keyword>
<dbReference type="InterPro" id="IPR012373">
    <property type="entry name" value="Ferrdict_sens_TM"/>
</dbReference>
<feature type="transmembrane region" description="Helical" evidence="1">
    <location>
        <begin position="83"/>
        <end position="101"/>
    </location>
</feature>
<dbReference type="Proteomes" id="UP001139521">
    <property type="component" value="Unassembled WGS sequence"/>
</dbReference>
<name>A0A9X2CLY9_9FLAO</name>
<dbReference type="EMBL" id="JAKHSK010000044">
    <property type="protein sequence ID" value="MCL6220561.1"/>
    <property type="molecule type" value="Genomic_DNA"/>
</dbReference>
<dbReference type="Pfam" id="PF16344">
    <property type="entry name" value="FecR_C"/>
    <property type="match status" value="1"/>
</dbReference>
<dbReference type="RefSeq" id="WP_249603256.1">
    <property type="nucleotide sequence ID" value="NZ_JAKHSK010000044.1"/>
</dbReference>
<evidence type="ECO:0000313" key="5">
    <source>
        <dbReference type="Proteomes" id="UP001139521"/>
    </source>
</evidence>
<evidence type="ECO:0000259" key="2">
    <source>
        <dbReference type="Pfam" id="PF04773"/>
    </source>
</evidence>
<dbReference type="Pfam" id="PF04773">
    <property type="entry name" value="FecR"/>
    <property type="match status" value="1"/>
</dbReference>
<gene>
    <name evidence="4" type="ORF">L1967_19895</name>
</gene>
<dbReference type="InterPro" id="IPR006860">
    <property type="entry name" value="FecR"/>
</dbReference>
<dbReference type="AlphaFoldDB" id="A0A9X2CLY9"/>